<keyword evidence="2" id="KW-0812">Transmembrane</keyword>
<reference evidence="4" key="1">
    <citation type="submission" date="2020-08" db="EMBL/GenBank/DDBJ databases">
        <title>Genome sequencing and assembly of the red palm weevil Rhynchophorus ferrugineus.</title>
        <authorList>
            <person name="Dias G.B."/>
            <person name="Bergman C.M."/>
            <person name="Manee M."/>
        </authorList>
    </citation>
    <scope>NUCLEOTIDE SEQUENCE</scope>
    <source>
        <strain evidence="4">AA-2017</strain>
        <tissue evidence="4">Whole larva</tissue>
    </source>
</reference>
<feature type="region of interest" description="Disordered" evidence="1">
    <location>
        <begin position="310"/>
        <end position="360"/>
    </location>
</feature>
<dbReference type="Proteomes" id="UP000625711">
    <property type="component" value="Unassembled WGS sequence"/>
</dbReference>
<feature type="region of interest" description="Disordered" evidence="1">
    <location>
        <begin position="1130"/>
        <end position="1150"/>
    </location>
</feature>
<keyword evidence="2" id="KW-1133">Transmembrane helix</keyword>
<dbReference type="InterPro" id="IPR002557">
    <property type="entry name" value="Chitin-bd_dom"/>
</dbReference>
<feature type="region of interest" description="Disordered" evidence="1">
    <location>
        <begin position="163"/>
        <end position="207"/>
    </location>
</feature>
<feature type="transmembrane region" description="Helical" evidence="2">
    <location>
        <begin position="29"/>
        <end position="49"/>
    </location>
</feature>
<feature type="compositionally biased region" description="Low complexity" evidence="1">
    <location>
        <begin position="1131"/>
        <end position="1147"/>
    </location>
</feature>
<feature type="compositionally biased region" description="Acidic residues" evidence="1">
    <location>
        <begin position="726"/>
        <end position="736"/>
    </location>
</feature>
<keyword evidence="2" id="KW-0472">Membrane</keyword>
<feature type="region of interest" description="Disordered" evidence="1">
    <location>
        <begin position="1032"/>
        <end position="1053"/>
    </location>
</feature>
<dbReference type="GO" id="GO:0008061">
    <property type="term" value="F:chitin binding"/>
    <property type="evidence" value="ECO:0007669"/>
    <property type="project" value="InterPro"/>
</dbReference>
<feature type="compositionally biased region" description="Low complexity" evidence="1">
    <location>
        <begin position="831"/>
        <end position="841"/>
    </location>
</feature>
<feature type="compositionally biased region" description="Low complexity" evidence="1">
    <location>
        <begin position="163"/>
        <end position="176"/>
    </location>
</feature>
<feature type="compositionally biased region" description="Polar residues" evidence="1">
    <location>
        <begin position="323"/>
        <end position="332"/>
    </location>
</feature>
<dbReference type="PROSITE" id="PS50940">
    <property type="entry name" value="CHIT_BIND_II"/>
    <property type="match status" value="2"/>
</dbReference>
<keyword evidence="5" id="KW-1185">Reference proteome</keyword>
<evidence type="ECO:0000256" key="1">
    <source>
        <dbReference type="SAM" id="MobiDB-lite"/>
    </source>
</evidence>
<dbReference type="SMART" id="SM00494">
    <property type="entry name" value="ChtBD2"/>
    <property type="match status" value="2"/>
</dbReference>
<name>A0A834HZT5_RHYFE</name>
<sequence>MLDLSDGNKCVYFCFRFLAMPSFTRMKRLFLEGLLWLYLLQFGLMVLSLEPGYLDFDNLPETNFTCVGKVIGGYYADLETNCQMFHVCTIGQLDEPMDIRFLCLNGTVFDQETRVCERIDEVDCSKSEQFYSLNLELYGNAGPILEESIDPAQETEPPSLIIKSTTQPSTTTTTSKKPTKFMNTPYFSTRIPSSTPRPTNKPHVISTHHFPVNPDIRFNPEEINISLNPNAPPDIRTKHFLQQSYSDSGKISTGGHDSEVTVKPSGSSSTSPKSVYSVDIGADDDFFQHSNIETTRKPQQQFLIQTNSFRHSQSFPPNEDFSKSQQFQSSTPKFLETPKPPTVHQHHHYTHHSRTDKPPQRVQIPIPLLPTLPPLTFSSPAPFTLQKHIGNKRFTKEHQNPPRIIISASASVSDATGRRLNYSLGTIDAAQILESPPSSYDEYKESDVVLDPFYHDVPKVKQKRRRRSVEDQKVNPFEIIKNEKEAVEVLKFLVTWYQSHQATATMPSVTIPVASDLIHKINTEFAPKHFDGALLSGNSEIISSSTKQPTTTESLKADVNKLLTKNSRFSKIGGYKNIGKRLPKNRSRQPLKVVSKKETTTETDKQEDINEKETITFKQISNGNKQPITRIPKESDFNPYDYVDDNYEGSIYKENPNNGKLVKEESDPITDQTITYSMTDKSIIDLHSISQFYKYFDFDRETTTKAEVDQSTTESSSDKMNNGDDANNDEKDEEDNDKNADKDDVNESDKDDVKDDDKNDNKDGNANDDEDYKKEATRNDDAVDEKDNKYIVKNDKDVENTDDRYDNNNDDDDDADNNNEKEDDIPEKTEPTSTTTVSTTTADRKFARRQSRFKSRYDFNAKENQNKLLRTRSSTESAILNTKLAIRNRGRIGNRFRFPESASTSSTTPSTSTAHSDFIEANTETTLDATLTTTYQPVKTEVTTLPMTSVSPFQEINQDEKTETMQTVLEALSTSTESASTDNNMNEFDETYDKSTSFVTSTESFSYVKNPTTTEGRNLVYDLLSYFTEASVPSKSHPTESNFNSYNPTTENEHTYTTDEITQKTTIDDSEVNLSSHVPELPTLRDIYKNPTPEDEFPRHRETSPLLEDENDAKKINLLQKLHEIEQNLNDDYTTNPSPTDTTATTPYQSYEAPESYGTTEAVATQPTVLEDINISILKSLTESYDTSTDIPTAPTVPHDVKNYKNDDGLPVTSEESRKSKLDHSLWATTEKTVRDSNPEQFNKDDVTHEYTLTPTETTTESYVEIQKSITLPVSVLGSTFDFAHDINNAQYDHGYPTLPTESTTTVGTTNTFMTTEKLQEFIEVVEITTKSIVAKEDHAKYASTATEAVPTTLSTSEYASVDVEETTANHDDLHEVNHNATEILFVKKTDFGKPRPETTTVLPTTIEIDMPAKVNSSHLLQVMLEGSTPNTQEVSTSTTARTPLYSRRTRPSREKPNNPRSYLGRHRFSTEISTPNPLLHQDQLTPLSKVERTTDAPLHRSATPTRSELKKFSFRTTPLSKKTFNPTKVNKNYVFNCFGKEMNKFYADPRDCRLFHYCTKGYSKNQLLDLKYVCDRKTYFDEDKLICTKSKPERCV</sequence>
<dbReference type="PANTHER" id="PTHR22933:SF43">
    <property type="entry name" value="LP10131P"/>
    <property type="match status" value="1"/>
</dbReference>
<dbReference type="GO" id="GO:0005576">
    <property type="term" value="C:extracellular region"/>
    <property type="evidence" value="ECO:0007669"/>
    <property type="project" value="InterPro"/>
</dbReference>
<feature type="compositionally biased region" description="Polar residues" evidence="1">
    <location>
        <begin position="181"/>
        <end position="198"/>
    </location>
</feature>
<feature type="region of interest" description="Disordered" evidence="1">
    <location>
        <begin position="1186"/>
        <end position="1218"/>
    </location>
</feature>
<feature type="region of interest" description="Disordered" evidence="1">
    <location>
        <begin position="246"/>
        <end position="276"/>
    </location>
</feature>
<feature type="compositionally biased region" description="Polar residues" evidence="1">
    <location>
        <begin position="709"/>
        <end position="720"/>
    </location>
</feature>
<feature type="domain" description="Chitin-binding type-2" evidence="3">
    <location>
        <begin position="63"/>
        <end position="126"/>
    </location>
</feature>
<evidence type="ECO:0000256" key="2">
    <source>
        <dbReference type="SAM" id="Phobius"/>
    </source>
</evidence>
<feature type="compositionally biased region" description="Basic and acidic residues" evidence="1">
    <location>
        <begin position="737"/>
        <end position="807"/>
    </location>
</feature>
<feature type="compositionally biased region" description="Basic and acidic residues" evidence="1">
    <location>
        <begin position="595"/>
        <end position="612"/>
    </location>
</feature>
<feature type="compositionally biased region" description="Acidic residues" evidence="1">
    <location>
        <begin position="808"/>
        <end position="825"/>
    </location>
</feature>
<feature type="domain" description="Chitin-binding type-2" evidence="3">
    <location>
        <begin position="1535"/>
        <end position="1597"/>
    </location>
</feature>
<evidence type="ECO:0000313" key="5">
    <source>
        <dbReference type="Proteomes" id="UP000625711"/>
    </source>
</evidence>
<organism evidence="4 5">
    <name type="scientific">Rhynchophorus ferrugineus</name>
    <name type="common">Red palm weevil</name>
    <name type="synonym">Curculio ferrugineus</name>
    <dbReference type="NCBI Taxonomy" id="354439"/>
    <lineage>
        <taxon>Eukaryota</taxon>
        <taxon>Metazoa</taxon>
        <taxon>Ecdysozoa</taxon>
        <taxon>Arthropoda</taxon>
        <taxon>Hexapoda</taxon>
        <taxon>Insecta</taxon>
        <taxon>Pterygota</taxon>
        <taxon>Neoptera</taxon>
        <taxon>Endopterygota</taxon>
        <taxon>Coleoptera</taxon>
        <taxon>Polyphaga</taxon>
        <taxon>Cucujiformia</taxon>
        <taxon>Curculionidae</taxon>
        <taxon>Dryophthorinae</taxon>
        <taxon>Rhynchophorus</taxon>
    </lineage>
</organism>
<feature type="compositionally biased region" description="Basic and acidic residues" evidence="1">
    <location>
        <begin position="1199"/>
        <end position="1208"/>
    </location>
</feature>
<dbReference type="SUPFAM" id="SSF57625">
    <property type="entry name" value="Invertebrate chitin-binding proteins"/>
    <property type="match status" value="2"/>
</dbReference>
<dbReference type="InterPro" id="IPR036508">
    <property type="entry name" value="Chitin-bd_dom_sf"/>
</dbReference>
<accession>A0A834HZT5</accession>
<feature type="region of interest" description="Disordered" evidence="1">
    <location>
        <begin position="1428"/>
        <end position="1466"/>
    </location>
</feature>
<feature type="region of interest" description="Disordered" evidence="1">
    <location>
        <begin position="705"/>
        <end position="844"/>
    </location>
</feature>
<proteinExistence type="predicted"/>
<evidence type="ECO:0000259" key="3">
    <source>
        <dbReference type="PROSITE" id="PS50940"/>
    </source>
</evidence>
<comment type="caution">
    <text evidence="4">The sequence shown here is derived from an EMBL/GenBank/DDBJ whole genome shotgun (WGS) entry which is preliminary data.</text>
</comment>
<dbReference type="Gene3D" id="2.170.140.10">
    <property type="entry name" value="Chitin binding domain"/>
    <property type="match status" value="1"/>
</dbReference>
<dbReference type="OrthoDB" id="10065127at2759"/>
<feature type="region of interest" description="Disordered" evidence="1">
    <location>
        <begin position="574"/>
        <end position="612"/>
    </location>
</feature>
<dbReference type="Pfam" id="PF01607">
    <property type="entry name" value="CBM_14"/>
    <property type="match status" value="2"/>
</dbReference>
<feature type="compositionally biased region" description="Low complexity" evidence="1">
    <location>
        <begin position="261"/>
        <end position="276"/>
    </location>
</feature>
<dbReference type="InterPro" id="IPR052976">
    <property type="entry name" value="Scoloptoxin-like"/>
</dbReference>
<protein>
    <recommendedName>
        <fullName evidence="3">Chitin-binding type-2 domain-containing protein</fullName>
    </recommendedName>
</protein>
<gene>
    <name evidence="4" type="ORF">GWI33_016992</name>
</gene>
<feature type="compositionally biased region" description="Low complexity" evidence="1">
    <location>
        <begin position="895"/>
        <end position="915"/>
    </location>
</feature>
<dbReference type="EMBL" id="JAACXV010014148">
    <property type="protein sequence ID" value="KAF7270003.1"/>
    <property type="molecule type" value="Genomic_DNA"/>
</dbReference>
<feature type="region of interest" description="Disordered" evidence="1">
    <location>
        <begin position="891"/>
        <end position="915"/>
    </location>
</feature>
<evidence type="ECO:0000313" key="4">
    <source>
        <dbReference type="EMBL" id="KAF7270003.1"/>
    </source>
</evidence>
<dbReference type="PANTHER" id="PTHR22933">
    <property type="entry name" value="FI18007P1-RELATED"/>
    <property type="match status" value="1"/>
</dbReference>
<feature type="compositionally biased region" description="Polar residues" evidence="1">
    <location>
        <begin position="1032"/>
        <end position="1050"/>
    </location>
</feature>
<feature type="compositionally biased region" description="Polar residues" evidence="1">
    <location>
        <begin position="1428"/>
        <end position="1442"/>
    </location>
</feature>
<feature type="compositionally biased region" description="Basic residues" evidence="1">
    <location>
        <begin position="578"/>
        <end position="589"/>
    </location>
</feature>